<dbReference type="PANTHER" id="PTHR43884">
    <property type="entry name" value="ACYL-COA DEHYDROGENASE"/>
    <property type="match status" value="1"/>
</dbReference>
<dbReference type="InterPro" id="IPR009100">
    <property type="entry name" value="AcylCoA_DH/oxidase_NM_dom_sf"/>
</dbReference>
<organism evidence="9 10">
    <name type="scientific">Pseudonocardia alni subsp. carboxydivorans</name>
    <dbReference type="NCBI Taxonomy" id="415010"/>
    <lineage>
        <taxon>Bacteria</taxon>
        <taxon>Bacillati</taxon>
        <taxon>Actinomycetota</taxon>
        <taxon>Actinomycetes</taxon>
        <taxon>Pseudonocardiales</taxon>
        <taxon>Pseudonocardiaceae</taxon>
        <taxon>Pseudonocardia</taxon>
    </lineage>
</organism>
<dbReference type="RefSeq" id="WP_346102478.1">
    <property type="nucleotide sequence ID" value="NZ_BAAAOD010000010.1"/>
</dbReference>
<dbReference type="Pfam" id="PF02770">
    <property type="entry name" value="Acyl-CoA_dh_M"/>
    <property type="match status" value="1"/>
</dbReference>
<evidence type="ECO:0000313" key="10">
    <source>
        <dbReference type="Proteomes" id="UP001367513"/>
    </source>
</evidence>
<feature type="domain" description="Acyl-CoA dehydrogenase/oxidase N-terminal" evidence="8">
    <location>
        <begin position="11"/>
        <end position="122"/>
    </location>
</feature>
<feature type="domain" description="Acyl-CoA dehydrogenase/oxidase C-terminal" evidence="6">
    <location>
        <begin position="249"/>
        <end position="387"/>
    </location>
</feature>
<evidence type="ECO:0000259" key="8">
    <source>
        <dbReference type="Pfam" id="PF02771"/>
    </source>
</evidence>
<dbReference type="GO" id="GO:0016491">
    <property type="term" value="F:oxidoreductase activity"/>
    <property type="evidence" value="ECO:0007669"/>
    <property type="project" value="UniProtKB-KW"/>
</dbReference>
<dbReference type="InterPro" id="IPR006091">
    <property type="entry name" value="Acyl-CoA_Oxase/DH_mid-dom"/>
</dbReference>
<keyword evidence="5 9" id="KW-0560">Oxidoreductase</keyword>
<comment type="caution">
    <text evidence="9">The sequence shown here is derived from an EMBL/GenBank/DDBJ whole genome shotgun (WGS) entry which is preliminary data.</text>
</comment>
<dbReference type="Gene3D" id="2.40.110.10">
    <property type="entry name" value="Butyryl-CoA Dehydrogenase, subunit A, domain 2"/>
    <property type="match status" value="1"/>
</dbReference>
<name>A0ABU9ACR1_PSEA5</name>
<dbReference type="Pfam" id="PF02771">
    <property type="entry name" value="Acyl-CoA_dh_N"/>
    <property type="match status" value="1"/>
</dbReference>
<evidence type="ECO:0000256" key="1">
    <source>
        <dbReference type="ARBA" id="ARBA00001974"/>
    </source>
</evidence>
<dbReference type="InterPro" id="IPR036250">
    <property type="entry name" value="AcylCo_DH-like_C"/>
</dbReference>
<proteinExistence type="inferred from homology"/>
<dbReference type="Pfam" id="PF00441">
    <property type="entry name" value="Acyl-CoA_dh_1"/>
    <property type="match status" value="1"/>
</dbReference>
<dbReference type="Proteomes" id="UP001367513">
    <property type="component" value="Unassembled WGS sequence"/>
</dbReference>
<dbReference type="SUPFAM" id="SSF56645">
    <property type="entry name" value="Acyl-CoA dehydrogenase NM domain-like"/>
    <property type="match status" value="1"/>
</dbReference>
<dbReference type="EC" id="1.-.-.-" evidence="9"/>
<evidence type="ECO:0000256" key="5">
    <source>
        <dbReference type="RuleBase" id="RU362125"/>
    </source>
</evidence>
<dbReference type="CDD" id="cd00567">
    <property type="entry name" value="ACAD"/>
    <property type="match status" value="1"/>
</dbReference>
<feature type="domain" description="Acyl-CoA oxidase/dehydrogenase middle" evidence="7">
    <location>
        <begin position="130"/>
        <end position="237"/>
    </location>
</feature>
<evidence type="ECO:0000256" key="4">
    <source>
        <dbReference type="ARBA" id="ARBA00022827"/>
    </source>
</evidence>
<dbReference type="SUPFAM" id="SSF47203">
    <property type="entry name" value="Acyl-CoA dehydrogenase C-terminal domain-like"/>
    <property type="match status" value="1"/>
</dbReference>
<dbReference type="InterPro" id="IPR046373">
    <property type="entry name" value="Acyl-CoA_Oxase/DH_mid-dom_sf"/>
</dbReference>
<evidence type="ECO:0000256" key="2">
    <source>
        <dbReference type="ARBA" id="ARBA00009347"/>
    </source>
</evidence>
<comment type="cofactor">
    <cofactor evidence="1 5">
        <name>FAD</name>
        <dbReference type="ChEBI" id="CHEBI:57692"/>
    </cofactor>
</comment>
<dbReference type="Gene3D" id="1.20.140.10">
    <property type="entry name" value="Butyryl-CoA Dehydrogenase, subunit A, domain 3"/>
    <property type="match status" value="1"/>
</dbReference>
<evidence type="ECO:0000313" key="9">
    <source>
        <dbReference type="EMBL" id="MEK6463751.1"/>
    </source>
</evidence>
<evidence type="ECO:0000259" key="7">
    <source>
        <dbReference type="Pfam" id="PF02770"/>
    </source>
</evidence>
<dbReference type="InterPro" id="IPR009075">
    <property type="entry name" value="AcylCo_DH/oxidase_C"/>
</dbReference>
<protein>
    <submittedName>
        <fullName evidence="9">Acyl-CoA dehydrogenase family protein</fullName>
        <ecNumber evidence="9">1.-.-.-</ecNumber>
    </submittedName>
</protein>
<dbReference type="EMBL" id="JBBPIX010000003">
    <property type="protein sequence ID" value="MEK6463751.1"/>
    <property type="molecule type" value="Genomic_DNA"/>
</dbReference>
<keyword evidence="3 5" id="KW-0285">Flavoprotein</keyword>
<accession>A0ABU9ACR1</accession>
<dbReference type="InterPro" id="IPR037069">
    <property type="entry name" value="AcylCoA_DH/ox_N_sf"/>
</dbReference>
<evidence type="ECO:0000256" key="3">
    <source>
        <dbReference type="ARBA" id="ARBA00022630"/>
    </source>
</evidence>
<sequence>MTLDFTLDDAQLGLREQARQFADSVLSGVEAAIAPFPEPAQRFSAIEPFYRQMVDAGFVKALVPAEYGGGRFTSLQFVLAVEEIARVDVNVASAILGTGLGLYPIVHFGTEEQKQRWLPAFCGSEPKLAAIAYTEVTGGANYDSPDPKVGIQTFARIEGDEIVLNGAKHYTTNGSGWDGGGADLISVVCRTDPALPPQESLAVVMVERGTPGVEITGMLDTIGHRAANSPRVEFRDVRVPIANMIGGPGDGMEIVKSAFTWTCAPIGAACVGRMRAAFDYAYEFARTDNRSGPHPAIEYQNAGYMLADIKIRIEATRYLAWKAADHFDRTGGKDRELANITKIYASERSVDVVYDAMRLVGVDAYTTETPIAGIMQDVLCFPVYDGGNMGVRGRHLHEMLMEPSYDPLASAENRLATGT</sequence>
<keyword evidence="10" id="KW-1185">Reference proteome</keyword>
<reference evidence="9 10" key="1">
    <citation type="submission" date="2024-03" db="EMBL/GenBank/DDBJ databases">
        <title>Draft genome sequence of Pseudonocardia carboxydivorans JCM 14827.</title>
        <authorList>
            <person name="Duangmal K."/>
        </authorList>
    </citation>
    <scope>NUCLEOTIDE SEQUENCE [LARGE SCALE GENOMIC DNA]</scope>
    <source>
        <strain evidence="9 10">JCM 14827</strain>
    </source>
</reference>
<comment type="similarity">
    <text evidence="2 5">Belongs to the acyl-CoA dehydrogenase family.</text>
</comment>
<dbReference type="PANTHER" id="PTHR43884:SF12">
    <property type="entry name" value="ISOVALERYL-COA DEHYDROGENASE, MITOCHONDRIAL-RELATED"/>
    <property type="match status" value="1"/>
</dbReference>
<gene>
    <name evidence="9" type="ORF">WG925_08400</name>
</gene>
<dbReference type="InterPro" id="IPR013786">
    <property type="entry name" value="AcylCoA_DH/ox_N"/>
</dbReference>
<keyword evidence="4 5" id="KW-0274">FAD</keyword>
<evidence type="ECO:0000259" key="6">
    <source>
        <dbReference type="Pfam" id="PF00441"/>
    </source>
</evidence>
<dbReference type="Gene3D" id="1.10.540.10">
    <property type="entry name" value="Acyl-CoA dehydrogenase/oxidase, N-terminal domain"/>
    <property type="match status" value="1"/>
</dbReference>